<evidence type="ECO:0000313" key="1">
    <source>
        <dbReference type="EMBL" id="KAJ8622203.1"/>
    </source>
</evidence>
<reference evidence="1 2" key="1">
    <citation type="journal article" date="2022" name="Hortic Res">
        <title>A haplotype resolved chromosomal level avocado genome allows analysis of novel avocado genes.</title>
        <authorList>
            <person name="Nath O."/>
            <person name="Fletcher S.J."/>
            <person name="Hayward A."/>
            <person name="Shaw L.M."/>
            <person name="Masouleh A.K."/>
            <person name="Furtado A."/>
            <person name="Henry R.J."/>
            <person name="Mitter N."/>
        </authorList>
    </citation>
    <scope>NUCLEOTIDE SEQUENCE [LARGE SCALE GENOMIC DNA]</scope>
    <source>
        <strain evidence="2">cv. Hass</strain>
    </source>
</reference>
<sequence length="445" mass="49944">MAEKTSLCFTLLLTFLPLFNCSNSPQPIHFNCSGDTNYTAHSTFVDNLHKILHSLTERGPSKGFYTNSNGENPNRVFGLALCRGDTSADTCRTCLDTASSGVIEKCPMRKTAIIWYDLCFLRYSNKQFLPSLGSEDMVYLPNQTGGVSKLYCLKHHLDMFMRQLSQDPTWGLSKIMFEAASTKWDFVQRFYVMVQCSRDLSMSNCYQCLQAAVDRIPNCSYSKGGRVLGSSCNLRFEFYQVYNSNDPTYSSPQPPHANGNNRSRITNRKSLPPEYIVAIVVMAIIATMMLLCIVATCLLMRPKEKENCRVAPEVPLSVLNAVAPEVPLESRNAEPLKFDLDAILAATSNFSEENKLRECSLGHVYKGTLFDGREIEVNRLQWDSSQGIEQLKNEGHRKWNCHILPQNWHPNRGPPIVKASIAAILAATIEPSDFESPYAITLDSV</sequence>
<name>A0ACC2KMD8_PERAE</name>
<gene>
    <name evidence="1" type="ORF">MRB53_030732</name>
</gene>
<dbReference type="EMBL" id="CM056818">
    <property type="protein sequence ID" value="KAJ8622203.1"/>
    <property type="molecule type" value="Genomic_DNA"/>
</dbReference>
<accession>A0ACC2KMD8</accession>
<keyword evidence="2" id="KW-1185">Reference proteome</keyword>
<organism evidence="1 2">
    <name type="scientific">Persea americana</name>
    <name type="common">Avocado</name>
    <dbReference type="NCBI Taxonomy" id="3435"/>
    <lineage>
        <taxon>Eukaryota</taxon>
        <taxon>Viridiplantae</taxon>
        <taxon>Streptophyta</taxon>
        <taxon>Embryophyta</taxon>
        <taxon>Tracheophyta</taxon>
        <taxon>Spermatophyta</taxon>
        <taxon>Magnoliopsida</taxon>
        <taxon>Magnoliidae</taxon>
        <taxon>Laurales</taxon>
        <taxon>Lauraceae</taxon>
        <taxon>Persea</taxon>
    </lineage>
</organism>
<dbReference type="Proteomes" id="UP001234297">
    <property type="component" value="Chromosome 10"/>
</dbReference>
<comment type="caution">
    <text evidence="1">The sequence shown here is derived from an EMBL/GenBank/DDBJ whole genome shotgun (WGS) entry which is preliminary data.</text>
</comment>
<proteinExistence type="predicted"/>
<protein>
    <submittedName>
        <fullName evidence="1">Uncharacterized protein</fullName>
    </submittedName>
</protein>
<evidence type="ECO:0000313" key="2">
    <source>
        <dbReference type="Proteomes" id="UP001234297"/>
    </source>
</evidence>